<dbReference type="RefSeq" id="WP_202653679.1">
    <property type="nucleotide sequence ID" value="NZ_JAESWB010000168.1"/>
</dbReference>
<gene>
    <name evidence="4" type="ORF">JK635_09300</name>
</gene>
<keyword evidence="5" id="KW-1185">Reference proteome</keyword>
<proteinExistence type="predicted"/>
<dbReference type="Proteomes" id="UP000623967">
    <property type="component" value="Unassembled WGS sequence"/>
</dbReference>
<feature type="domain" description="Competence protein CoiA C-terminal" evidence="3">
    <location>
        <begin position="234"/>
        <end position="364"/>
    </location>
</feature>
<accession>A0ABS1TM83</accession>
<evidence type="ECO:0000259" key="1">
    <source>
        <dbReference type="Pfam" id="PF06054"/>
    </source>
</evidence>
<sequence length="400" mass="47395">MLTARTKTGKIICLGNEYKKETLLAFRNQEEFICPVCGEAVILKLGEQRIFHFAHKRGGSCLEFSEGETENHLKGKLQLYRWLVSQNIPAILEYYDREIAQRPDIMFKFQGQRYALEFQCSPIPERIFIKRTRTYRDNGYEPLWILSHQHLHFKKRNVLSLSNFHYLFLRTAKTGKFYLPSYCPDERLFHLADSIIPYSVKQAFVQHSIYPIEKLTLSSLLNPPTAFKKLWLPGWERELEKFKMQWSLHPRANTNHFLREIYSQNMNLFLLPAEIGLPVPHSLFIQTSAIVWQTYILLDVLKEKKPGDLLKLNEIRGKLNRRIARKNIMIRHLPQLDSVDYMVPVKEYLYVLERFGILLQQDIDSFQLLHTIIIPRSNREKEELRSAFYQKVMTFSQNNK</sequence>
<evidence type="ECO:0000259" key="3">
    <source>
        <dbReference type="Pfam" id="PF25166"/>
    </source>
</evidence>
<dbReference type="Pfam" id="PF25164">
    <property type="entry name" value="CoiA_N"/>
    <property type="match status" value="1"/>
</dbReference>
<dbReference type="InterPro" id="IPR010330">
    <property type="entry name" value="CoiA_nuc"/>
</dbReference>
<evidence type="ECO:0000313" key="4">
    <source>
        <dbReference type="EMBL" id="MBL4952405.1"/>
    </source>
</evidence>
<evidence type="ECO:0008006" key="6">
    <source>
        <dbReference type="Google" id="ProtNLM"/>
    </source>
</evidence>
<name>A0ABS1TM83_9BACI</name>
<organism evidence="4 5">
    <name type="scientific">Neobacillus paridis</name>
    <dbReference type="NCBI Taxonomy" id="2803862"/>
    <lineage>
        <taxon>Bacteria</taxon>
        <taxon>Bacillati</taxon>
        <taxon>Bacillota</taxon>
        <taxon>Bacilli</taxon>
        <taxon>Bacillales</taxon>
        <taxon>Bacillaceae</taxon>
        <taxon>Neobacillus</taxon>
    </lineage>
</organism>
<dbReference type="EMBL" id="JAESWB010000168">
    <property type="protein sequence ID" value="MBL4952405.1"/>
    <property type="molecule type" value="Genomic_DNA"/>
</dbReference>
<dbReference type="InterPro" id="IPR057253">
    <property type="entry name" value="CoiA-like_N"/>
</dbReference>
<evidence type="ECO:0000259" key="2">
    <source>
        <dbReference type="Pfam" id="PF25164"/>
    </source>
</evidence>
<protein>
    <recommendedName>
        <fullName evidence="6">Competence protein CoiA</fullName>
    </recommendedName>
</protein>
<dbReference type="Pfam" id="PF25166">
    <property type="entry name" value="CoiA_C"/>
    <property type="match status" value="1"/>
</dbReference>
<dbReference type="PIRSF" id="PIRSF007487">
    <property type="entry name" value="Competence-induced_CoiA_bac"/>
    <property type="match status" value="1"/>
</dbReference>
<dbReference type="InterPro" id="IPR057252">
    <property type="entry name" value="CoiA_C"/>
</dbReference>
<dbReference type="InterPro" id="IPR021176">
    <property type="entry name" value="Competence-induced_CoiA"/>
</dbReference>
<feature type="domain" description="Competence protein CoiA nuclease-like" evidence="1">
    <location>
        <begin position="68"/>
        <end position="223"/>
    </location>
</feature>
<dbReference type="Pfam" id="PF06054">
    <property type="entry name" value="CoiA_nuc"/>
    <property type="match status" value="1"/>
</dbReference>
<feature type="domain" description="Competence protein CoiA-like N-terminal" evidence="2">
    <location>
        <begin position="17"/>
        <end position="61"/>
    </location>
</feature>
<evidence type="ECO:0000313" key="5">
    <source>
        <dbReference type="Proteomes" id="UP000623967"/>
    </source>
</evidence>
<comment type="caution">
    <text evidence="4">The sequence shown here is derived from an EMBL/GenBank/DDBJ whole genome shotgun (WGS) entry which is preliminary data.</text>
</comment>
<reference evidence="4 5" key="1">
    <citation type="submission" date="2021-01" db="EMBL/GenBank/DDBJ databases">
        <title>Genome public.</title>
        <authorList>
            <person name="Liu C."/>
            <person name="Sun Q."/>
        </authorList>
    </citation>
    <scope>NUCLEOTIDE SEQUENCE [LARGE SCALE GENOMIC DNA]</scope>
    <source>
        <strain evidence="4 5">YIM B02564</strain>
    </source>
</reference>